<sequence length="263" mass="29735">MKPSGKSDPTFKDHAARAATGSAFTQGADNYDIVRPSYPAELSELIPPRSTVVDIGAGTGKFTQLLTTDQDAQRTVYALDPSADMVATLRANLPSISVWRATAENTAMLNASVDCVTCAQTWHWLDQKKALTEADRIIRSDGRLVLVWNTLDVTHPWVLRLTRISHSGDVHREGFYPTIDPPWVLHEERRIKWVQMVTTDDLFRLARSRSYWLRANEATRAKVEANLSWYLFERLGFDPGDLVPLPYRTDAFCYVRDRSACCM</sequence>
<evidence type="ECO:0000256" key="1">
    <source>
        <dbReference type="ARBA" id="ARBA00008361"/>
    </source>
</evidence>
<evidence type="ECO:0000256" key="2">
    <source>
        <dbReference type="ARBA" id="ARBA00022603"/>
    </source>
</evidence>
<organism evidence="5 6">
    <name type="scientific">Corynebacterium aquatimens</name>
    <dbReference type="NCBI Taxonomy" id="1190508"/>
    <lineage>
        <taxon>Bacteria</taxon>
        <taxon>Bacillati</taxon>
        <taxon>Actinomycetota</taxon>
        <taxon>Actinomycetes</taxon>
        <taxon>Mycobacteriales</taxon>
        <taxon>Corynebacteriaceae</taxon>
        <taxon>Corynebacterium</taxon>
    </lineage>
</organism>
<dbReference type="InterPro" id="IPR029063">
    <property type="entry name" value="SAM-dependent_MTases_sf"/>
</dbReference>
<dbReference type="GO" id="GO:0008757">
    <property type="term" value="F:S-adenosylmethionine-dependent methyltransferase activity"/>
    <property type="evidence" value="ECO:0007669"/>
    <property type="project" value="InterPro"/>
</dbReference>
<dbReference type="PANTHER" id="PTHR44942">
    <property type="entry name" value="METHYLTRANSF_11 DOMAIN-CONTAINING PROTEIN"/>
    <property type="match status" value="1"/>
</dbReference>
<dbReference type="Pfam" id="PF08241">
    <property type="entry name" value="Methyltransf_11"/>
    <property type="match status" value="1"/>
</dbReference>
<dbReference type="InterPro" id="IPR051052">
    <property type="entry name" value="Diverse_substrate_MTase"/>
</dbReference>
<dbReference type="PANTHER" id="PTHR44942:SF4">
    <property type="entry name" value="METHYLTRANSFERASE TYPE 11 DOMAIN-CONTAINING PROTEIN"/>
    <property type="match status" value="1"/>
</dbReference>
<dbReference type="SUPFAM" id="SSF53335">
    <property type="entry name" value="S-adenosyl-L-methionine-dependent methyltransferases"/>
    <property type="match status" value="1"/>
</dbReference>
<dbReference type="AlphaFoldDB" id="A0A931E1C6"/>
<dbReference type="Gene3D" id="3.40.50.150">
    <property type="entry name" value="Vaccinia Virus protein VP39"/>
    <property type="match status" value="1"/>
</dbReference>
<keyword evidence="2 5" id="KW-0489">Methyltransferase</keyword>
<reference evidence="5" key="1">
    <citation type="submission" date="2020-11" db="EMBL/GenBank/DDBJ databases">
        <title>Sequencing the genomes of 1000 actinobacteria strains.</title>
        <authorList>
            <person name="Klenk H.-P."/>
        </authorList>
    </citation>
    <scope>NUCLEOTIDE SEQUENCE</scope>
    <source>
        <strain evidence="5">DSM 45632</strain>
    </source>
</reference>
<dbReference type="CDD" id="cd02440">
    <property type="entry name" value="AdoMet_MTases"/>
    <property type="match status" value="1"/>
</dbReference>
<keyword evidence="6" id="KW-1185">Reference proteome</keyword>
<dbReference type="RefSeq" id="WP_196824087.1">
    <property type="nucleotide sequence ID" value="NZ_CP046980.1"/>
</dbReference>
<comment type="caution">
    <text evidence="5">The sequence shown here is derived from an EMBL/GenBank/DDBJ whole genome shotgun (WGS) entry which is preliminary data.</text>
</comment>
<proteinExistence type="inferred from homology"/>
<evidence type="ECO:0000313" key="6">
    <source>
        <dbReference type="Proteomes" id="UP000658613"/>
    </source>
</evidence>
<dbReference type="GO" id="GO:0032259">
    <property type="term" value="P:methylation"/>
    <property type="evidence" value="ECO:0007669"/>
    <property type="project" value="UniProtKB-KW"/>
</dbReference>
<feature type="domain" description="Methyltransferase type 11" evidence="4">
    <location>
        <begin position="53"/>
        <end position="146"/>
    </location>
</feature>
<dbReference type="Proteomes" id="UP000658613">
    <property type="component" value="Unassembled WGS sequence"/>
</dbReference>
<protein>
    <submittedName>
        <fullName evidence="5">SAM-dependent methyltransferase</fullName>
    </submittedName>
</protein>
<keyword evidence="3" id="KW-0808">Transferase</keyword>
<name>A0A931E1C6_9CORY</name>
<gene>
    <name evidence="5" type="ORF">IW254_000525</name>
</gene>
<dbReference type="InterPro" id="IPR013216">
    <property type="entry name" value="Methyltransf_11"/>
</dbReference>
<accession>A0A931E1C6</accession>
<evidence type="ECO:0000313" key="5">
    <source>
        <dbReference type="EMBL" id="MBG6121556.1"/>
    </source>
</evidence>
<comment type="similarity">
    <text evidence="1">Belongs to the methyltransferase superfamily.</text>
</comment>
<evidence type="ECO:0000259" key="4">
    <source>
        <dbReference type="Pfam" id="PF08241"/>
    </source>
</evidence>
<dbReference type="EMBL" id="JADOUE010000001">
    <property type="protein sequence ID" value="MBG6121556.1"/>
    <property type="molecule type" value="Genomic_DNA"/>
</dbReference>
<evidence type="ECO:0000256" key="3">
    <source>
        <dbReference type="ARBA" id="ARBA00022679"/>
    </source>
</evidence>